<comment type="catalytic activity">
    <reaction evidence="11 12">
        <text>uridine(1498) in 16S rRNA + S-adenosyl-L-methionine = N(3)-methyluridine(1498) in 16S rRNA + S-adenosyl-L-homocysteine + H(+)</text>
        <dbReference type="Rhea" id="RHEA:42920"/>
        <dbReference type="Rhea" id="RHEA-COMP:10283"/>
        <dbReference type="Rhea" id="RHEA-COMP:10284"/>
        <dbReference type="ChEBI" id="CHEBI:15378"/>
        <dbReference type="ChEBI" id="CHEBI:57856"/>
        <dbReference type="ChEBI" id="CHEBI:59789"/>
        <dbReference type="ChEBI" id="CHEBI:65315"/>
        <dbReference type="ChEBI" id="CHEBI:74502"/>
        <dbReference type="EC" id="2.1.1.193"/>
    </reaction>
</comment>
<comment type="subcellular location">
    <subcellularLocation>
        <location evidence="1 12">Cytoplasm</location>
    </subcellularLocation>
</comment>
<evidence type="ECO:0000256" key="4">
    <source>
        <dbReference type="ARBA" id="ARBA00013673"/>
    </source>
</evidence>
<evidence type="ECO:0000256" key="11">
    <source>
        <dbReference type="ARBA" id="ARBA00047944"/>
    </source>
</evidence>
<dbReference type="OrthoDB" id="9808126at2"/>
<evidence type="ECO:0000313" key="16">
    <source>
        <dbReference type="Proteomes" id="UP000195981"/>
    </source>
</evidence>
<dbReference type="PIRSF" id="PIRSF015601">
    <property type="entry name" value="MTase_slr0722"/>
    <property type="match status" value="1"/>
</dbReference>
<evidence type="ECO:0000256" key="9">
    <source>
        <dbReference type="ARBA" id="ARBA00022691"/>
    </source>
</evidence>
<dbReference type="AlphaFoldDB" id="A0A1X6X370"/>
<dbReference type="EMBL" id="FWFG01000081">
    <property type="protein sequence ID" value="SLM93018.1"/>
    <property type="molecule type" value="Genomic_DNA"/>
</dbReference>
<dbReference type="Proteomes" id="UP000195981">
    <property type="component" value="Unassembled WGS sequence"/>
</dbReference>
<evidence type="ECO:0000256" key="7">
    <source>
        <dbReference type="ARBA" id="ARBA00022603"/>
    </source>
</evidence>
<dbReference type="InterPro" id="IPR046886">
    <property type="entry name" value="RsmE_MTase_dom"/>
</dbReference>
<dbReference type="Pfam" id="PF20260">
    <property type="entry name" value="PUA_4"/>
    <property type="match status" value="1"/>
</dbReference>
<protein>
    <recommendedName>
        <fullName evidence="4 12">Ribosomal RNA small subunit methyltransferase E</fullName>
        <ecNumber evidence="3 12">2.1.1.193</ecNumber>
    </recommendedName>
</protein>
<dbReference type="PANTHER" id="PTHR30027:SF3">
    <property type="entry name" value="16S RRNA (URACIL(1498)-N(3))-METHYLTRANSFERASE"/>
    <property type="match status" value="1"/>
</dbReference>
<evidence type="ECO:0000256" key="3">
    <source>
        <dbReference type="ARBA" id="ARBA00012328"/>
    </source>
</evidence>
<sequence length="262" mass="26997">MPATRAAFLALDPDLSGLRAGSAYELRGDEGRHAAKVARIGTGEEILLTDEAGRQAPAVVVAAAKESLALELLEDPAEGVVRLPRLALVQALATGGRDEQAVESGTELGVDRITPWIARRSVSVWKGDKLAKGRAKWTQTVRTAVKQCRRASIPVVDAPAATAGLIEDVRERVAGGAIVLVLHEQESSPLLALAEDLRGAAASGCPEIAVIVGPEGGIAADELAALREAGARAVLLGPEVLRSSTAGPAALAVLSALVGRWG</sequence>
<dbReference type="Gene3D" id="2.40.240.20">
    <property type="entry name" value="Hypothetical PUA domain-like, domain 1"/>
    <property type="match status" value="1"/>
</dbReference>
<proteinExistence type="inferred from homology"/>
<keyword evidence="7 12" id="KW-0489">Methyltransferase</keyword>
<dbReference type="InterPro" id="IPR029026">
    <property type="entry name" value="tRNA_m1G_MTases_N"/>
</dbReference>
<dbReference type="InterPro" id="IPR015947">
    <property type="entry name" value="PUA-like_sf"/>
</dbReference>
<dbReference type="GO" id="GO:0005737">
    <property type="term" value="C:cytoplasm"/>
    <property type="evidence" value="ECO:0007669"/>
    <property type="project" value="UniProtKB-SubCell"/>
</dbReference>
<dbReference type="InterPro" id="IPR046887">
    <property type="entry name" value="RsmE_PUA-like"/>
</dbReference>
<dbReference type="InterPro" id="IPR029028">
    <property type="entry name" value="Alpha/beta_knot_MTases"/>
</dbReference>
<feature type="domain" description="Ribosomal RNA small subunit methyltransferase E methyltransferase" evidence="13">
    <location>
        <begin position="84"/>
        <end position="254"/>
    </location>
</feature>
<dbReference type="EC" id="2.1.1.193" evidence="3 12"/>
<evidence type="ECO:0000256" key="8">
    <source>
        <dbReference type="ARBA" id="ARBA00022679"/>
    </source>
</evidence>
<organism evidence="15 16">
    <name type="scientific">Brachybacterium nesterenkovii</name>
    <dbReference type="NCBI Taxonomy" id="47847"/>
    <lineage>
        <taxon>Bacteria</taxon>
        <taxon>Bacillati</taxon>
        <taxon>Actinomycetota</taxon>
        <taxon>Actinomycetes</taxon>
        <taxon>Micrococcales</taxon>
        <taxon>Dermabacteraceae</taxon>
        <taxon>Brachybacterium</taxon>
    </lineage>
</organism>
<evidence type="ECO:0000256" key="10">
    <source>
        <dbReference type="ARBA" id="ARBA00025699"/>
    </source>
</evidence>
<dbReference type="SUPFAM" id="SSF75217">
    <property type="entry name" value="alpha/beta knot"/>
    <property type="match status" value="1"/>
</dbReference>
<dbReference type="GO" id="GO:0070042">
    <property type="term" value="F:rRNA (uridine-N3-)-methyltransferase activity"/>
    <property type="evidence" value="ECO:0007669"/>
    <property type="project" value="TreeGrafter"/>
</dbReference>
<evidence type="ECO:0000256" key="2">
    <source>
        <dbReference type="ARBA" id="ARBA00005528"/>
    </source>
</evidence>
<comment type="function">
    <text evidence="10 12">Specifically methylates the N3 position of the uracil ring of uridine 1498 (m3U1498) in 16S rRNA. Acts on the fully assembled 30S ribosomal subunit.</text>
</comment>
<keyword evidence="5 12" id="KW-0963">Cytoplasm</keyword>
<evidence type="ECO:0000256" key="5">
    <source>
        <dbReference type="ARBA" id="ARBA00022490"/>
    </source>
</evidence>
<keyword evidence="8 12" id="KW-0808">Transferase</keyword>
<dbReference type="NCBIfam" id="NF008693">
    <property type="entry name" value="PRK11713.2-3"/>
    <property type="match status" value="1"/>
</dbReference>
<accession>A0A1X6X370</accession>
<dbReference type="CDD" id="cd18084">
    <property type="entry name" value="RsmE-like"/>
    <property type="match status" value="1"/>
</dbReference>
<dbReference type="RefSeq" id="WP_087104470.1">
    <property type="nucleotide sequence ID" value="NZ_FWFG01000081.1"/>
</dbReference>
<dbReference type="Gene3D" id="3.40.1280.10">
    <property type="match status" value="1"/>
</dbReference>
<evidence type="ECO:0000256" key="6">
    <source>
        <dbReference type="ARBA" id="ARBA00022552"/>
    </source>
</evidence>
<dbReference type="GO" id="GO:0070475">
    <property type="term" value="P:rRNA base methylation"/>
    <property type="evidence" value="ECO:0007669"/>
    <property type="project" value="TreeGrafter"/>
</dbReference>
<reference evidence="15 16" key="1">
    <citation type="submission" date="2017-02" db="EMBL/GenBank/DDBJ databases">
        <authorList>
            <person name="Peterson S.W."/>
        </authorList>
    </citation>
    <scope>NUCLEOTIDE SEQUENCE [LARGE SCALE GENOMIC DNA]</scope>
    <source>
        <strain evidence="15 16">CIP104813</strain>
    </source>
</reference>
<evidence type="ECO:0000256" key="12">
    <source>
        <dbReference type="PIRNR" id="PIRNR015601"/>
    </source>
</evidence>
<evidence type="ECO:0000256" key="1">
    <source>
        <dbReference type="ARBA" id="ARBA00004496"/>
    </source>
</evidence>
<name>A0A1X6X370_9MICO</name>
<evidence type="ECO:0000259" key="13">
    <source>
        <dbReference type="Pfam" id="PF04452"/>
    </source>
</evidence>
<dbReference type="PANTHER" id="PTHR30027">
    <property type="entry name" value="RIBOSOMAL RNA SMALL SUBUNIT METHYLTRANSFERASE E"/>
    <property type="match status" value="1"/>
</dbReference>
<comment type="similarity">
    <text evidence="2 12">Belongs to the RNA methyltransferase RsmE family.</text>
</comment>
<evidence type="ECO:0000313" key="15">
    <source>
        <dbReference type="EMBL" id="SLM93018.1"/>
    </source>
</evidence>
<dbReference type="SUPFAM" id="SSF88697">
    <property type="entry name" value="PUA domain-like"/>
    <property type="match status" value="1"/>
</dbReference>
<dbReference type="NCBIfam" id="TIGR00046">
    <property type="entry name" value="RsmE family RNA methyltransferase"/>
    <property type="match status" value="1"/>
</dbReference>
<keyword evidence="6 12" id="KW-0698">rRNA processing</keyword>
<dbReference type="Pfam" id="PF04452">
    <property type="entry name" value="Methyltrans_RNA"/>
    <property type="match status" value="1"/>
</dbReference>
<gene>
    <name evidence="15" type="ORF">FM110_09155</name>
</gene>
<feature type="domain" description="Ribosomal RNA small subunit methyltransferase E PUA-like" evidence="14">
    <location>
        <begin position="26"/>
        <end position="72"/>
    </location>
</feature>
<evidence type="ECO:0000259" key="14">
    <source>
        <dbReference type="Pfam" id="PF20260"/>
    </source>
</evidence>
<keyword evidence="16" id="KW-1185">Reference proteome</keyword>
<keyword evidence="9 12" id="KW-0949">S-adenosyl-L-methionine</keyword>
<dbReference type="InterPro" id="IPR006700">
    <property type="entry name" value="RsmE"/>
</dbReference>